<sequence>MGLMVLVSGDTASVMLCRMGRRRVFKDRDIVQLLVRRAENAGYKAIAVTVDAPRLGRREADVRNRFTLPENVALKCFEGLDLSKMDKTNASGLAAYIDSSLSWKDIKWLQMITRLPILVKGVITAEDGKFQVVREAKGRVPVFLDGGIRRGTDVCKALALGASGVFIGRPVLFALAVDGKAGVRNELRMLRDELEITMALSGFTSLKDITRDRVITESDIGCRLCFVCCCAALKVVLQPDRFLSELTSMYERSTEKGSVWVTMKRSTLKGKAQLQKMEKKGQEVEHRCLIRASDGKKSISTSVSLKEYAKFQASYATVLKAHMHALKKRERKDKKKAADAEKAIETAPKKQKKASSKKTSGSKS</sequence>
<keyword evidence="5" id="KW-0963">Cytoplasm</keyword>
<reference evidence="14" key="1">
    <citation type="submission" date="2020-10" db="EMBL/GenBank/DDBJ databases">
        <authorList>
            <person name="Han B."/>
            <person name="Lu T."/>
            <person name="Zhao Q."/>
            <person name="Huang X."/>
            <person name="Zhao Y."/>
        </authorList>
    </citation>
    <scope>NUCLEOTIDE SEQUENCE</scope>
</reference>
<dbReference type="Gene3D" id="3.30.720.10">
    <property type="entry name" value="Signal recognition particle alu RNA binding heterodimer, srp9/1"/>
    <property type="match status" value="1"/>
</dbReference>
<proteinExistence type="inferred from homology"/>
<evidence type="ECO:0000256" key="8">
    <source>
        <dbReference type="ARBA" id="ARBA00023135"/>
    </source>
</evidence>
<comment type="function">
    <text evidence="10">Component of the signal recognition particle (SRP) complex, a ribonucleoprotein complex that mediates the cotranslational targeting of secretory and membrane proteins to the endoplasmic reticulum (ER). SRP9 together with SRP14 and the Alu portion of the SRP RNA, constitutes the elongation arrest domain of SRP. The complex of SRP9 and SRP14 is required for SRP RNA binding.</text>
</comment>
<feature type="compositionally biased region" description="Basic and acidic residues" evidence="12">
    <location>
        <begin position="336"/>
        <end position="348"/>
    </location>
</feature>
<evidence type="ECO:0000313" key="15">
    <source>
        <dbReference type="Proteomes" id="UP000604825"/>
    </source>
</evidence>
<comment type="cofactor">
    <cofactor evidence="1">
        <name>FMN</name>
        <dbReference type="ChEBI" id="CHEBI:58210"/>
    </cofactor>
</comment>
<evidence type="ECO:0000256" key="12">
    <source>
        <dbReference type="SAM" id="MobiDB-lite"/>
    </source>
</evidence>
<dbReference type="GO" id="GO:0003973">
    <property type="term" value="F:(S)-2-hydroxy-acid oxidase activity"/>
    <property type="evidence" value="ECO:0007669"/>
    <property type="project" value="TreeGrafter"/>
</dbReference>
<gene>
    <name evidence="14" type="ORF">NCGR_LOCUS45570</name>
</gene>
<feature type="region of interest" description="Disordered" evidence="12">
    <location>
        <begin position="326"/>
        <end position="364"/>
    </location>
</feature>
<dbReference type="Pfam" id="PF01070">
    <property type="entry name" value="FMN_dh"/>
    <property type="match status" value="2"/>
</dbReference>
<dbReference type="Gene3D" id="3.20.20.70">
    <property type="entry name" value="Aldolase class I"/>
    <property type="match status" value="2"/>
</dbReference>
<dbReference type="GO" id="GO:0005777">
    <property type="term" value="C:peroxisome"/>
    <property type="evidence" value="ECO:0007669"/>
    <property type="project" value="TreeGrafter"/>
</dbReference>
<evidence type="ECO:0000256" key="10">
    <source>
        <dbReference type="ARBA" id="ARBA00045462"/>
    </source>
</evidence>
<protein>
    <recommendedName>
        <fullName evidence="4">Signal recognition particle 14 kDa protein</fullName>
    </recommendedName>
</protein>
<evidence type="ECO:0000256" key="11">
    <source>
        <dbReference type="ARBA" id="ARBA00046890"/>
    </source>
</evidence>
<dbReference type="SUPFAM" id="SSF51395">
    <property type="entry name" value="FMN-linked oxidoreductases"/>
    <property type="match status" value="1"/>
</dbReference>
<evidence type="ECO:0000256" key="1">
    <source>
        <dbReference type="ARBA" id="ARBA00001917"/>
    </source>
</evidence>
<evidence type="ECO:0000256" key="6">
    <source>
        <dbReference type="ARBA" id="ARBA00022884"/>
    </source>
</evidence>
<organism evidence="14 15">
    <name type="scientific">Miscanthus lutarioriparius</name>
    <dbReference type="NCBI Taxonomy" id="422564"/>
    <lineage>
        <taxon>Eukaryota</taxon>
        <taxon>Viridiplantae</taxon>
        <taxon>Streptophyta</taxon>
        <taxon>Embryophyta</taxon>
        <taxon>Tracheophyta</taxon>
        <taxon>Spermatophyta</taxon>
        <taxon>Magnoliopsida</taxon>
        <taxon>Liliopsida</taxon>
        <taxon>Poales</taxon>
        <taxon>Poaceae</taxon>
        <taxon>PACMAD clade</taxon>
        <taxon>Panicoideae</taxon>
        <taxon>Andropogonodae</taxon>
        <taxon>Andropogoneae</taxon>
        <taxon>Saccharinae</taxon>
        <taxon>Miscanthus</taxon>
    </lineage>
</organism>
<name>A0A811R013_9POAL</name>
<evidence type="ECO:0000259" key="13">
    <source>
        <dbReference type="PROSITE" id="PS51349"/>
    </source>
</evidence>
<feature type="domain" description="FMN hydroxy acid dehydrogenase" evidence="13">
    <location>
        <begin position="1"/>
        <end position="219"/>
    </location>
</feature>
<evidence type="ECO:0000313" key="14">
    <source>
        <dbReference type="EMBL" id="CAD6262194.1"/>
    </source>
</evidence>
<accession>A0A811R013</accession>
<keyword evidence="7" id="KW-0560">Oxidoreductase</keyword>
<dbReference type="GO" id="GO:0030942">
    <property type="term" value="F:endoplasmic reticulum signal peptide binding"/>
    <property type="evidence" value="ECO:0007669"/>
    <property type="project" value="InterPro"/>
</dbReference>
<keyword evidence="15" id="KW-1185">Reference proteome</keyword>
<keyword evidence="9" id="KW-0687">Ribonucleoprotein</keyword>
<dbReference type="GO" id="GO:0005786">
    <property type="term" value="C:signal recognition particle, endoplasmic reticulum targeting"/>
    <property type="evidence" value="ECO:0007669"/>
    <property type="project" value="UniProtKB-KW"/>
</dbReference>
<dbReference type="OrthoDB" id="25826at2759"/>
<comment type="subunit">
    <text evidence="11">Heterodimer with SRP9; binds RNA as heterodimer. Component of a signal recognition particle (SRP) complex that consists of a 7SL RNA molecule of 300 nucleotides and six protein subunits: SRP72, SRP68, SRP54, SRP19, SRP14 and SRP9.</text>
</comment>
<comment type="subcellular location">
    <subcellularLocation>
        <location evidence="2">Cytoplasm</location>
    </subcellularLocation>
</comment>
<evidence type="ECO:0000256" key="5">
    <source>
        <dbReference type="ARBA" id="ARBA00022490"/>
    </source>
</evidence>
<evidence type="ECO:0000256" key="2">
    <source>
        <dbReference type="ARBA" id="ARBA00004496"/>
    </source>
</evidence>
<dbReference type="Proteomes" id="UP000604825">
    <property type="component" value="Unassembled WGS sequence"/>
</dbReference>
<dbReference type="InterPro" id="IPR037396">
    <property type="entry name" value="FMN_HAD"/>
</dbReference>
<evidence type="ECO:0000256" key="7">
    <source>
        <dbReference type="ARBA" id="ARBA00023002"/>
    </source>
</evidence>
<dbReference type="PROSITE" id="PS51349">
    <property type="entry name" value="FMN_HYDROXY_ACID_DH_2"/>
    <property type="match status" value="1"/>
</dbReference>
<evidence type="ECO:0000256" key="3">
    <source>
        <dbReference type="ARBA" id="ARBA00010349"/>
    </source>
</evidence>
<dbReference type="PANTHER" id="PTHR10578">
    <property type="entry name" value="S -2-HYDROXY-ACID OXIDASE-RELATED"/>
    <property type="match status" value="1"/>
</dbReference>
<dbReference type="GO" id="GO:0008312">
    <property type="term" value="F:7S RNA binding"/>
    <property type="evidence" value="ECO:0007669"/>
    <property type="project" value="InterPro"/>
</dbReference>
<dbReference type="InterPro" id="IPR000262">
    <property type="entry name" value="FMN-dep_DH"/>
</dbReference>
<dbReference type="InterPro" id="IPR003210">
    <property type="entry name" value="Signal_recog_particle_SRP14"/>
</dbReference>
<dbReference type="SUPFAM" id="SSF54762">
    <property type="entry name" value="Signal recognition particle alu RNA binding heterodimer, SRP9/14"/>
    <property type="match status" value="1"/>
</dbReference>
<comment type="similarity">
    <text evidence="3">Belongs to the SRP14 family.</text>
</comment>
<dbReference type="EMBL" id="CAJGYO010000012">
    <property type="protein sequence ID" value="CAD6262194.1"/>
    <property type="molecule type" value="Genomic_DNA"/>
</dbReference>
<dbReference type="Pfam" id="PF02290">
    <property type="entry name" value="SRP14"/>
    <property type="match status" value="1"/>
</dbReference>
<comment type="caution">
    <text evidence="14">The sequence shown here is derived from an EMBL/GenBank/DDBJ whole genome shotgun (WGS) entry which is preliminary data.</text>
</comment>
<dbReference type="GO" id="GO:0006614">
    <property type="term" value="P:SRP-dependent cotranslational protein targeting to membrane"/>
    <property type="evidence" value="ECO:0007669"/>
    <property type="project" value="InterPro"/>
</dbReference>
<keyword evidence="8" id="KW-0733">Signal recognition particle</keyword>
<keyword evidence="6" id="KW-0694">RNA-binding</keyword>
<dbReference type="InterPro" id="IPR009018">
    <property type="entry name" value="Signal_recog_particle_SRP9/14"/>
</dbReference>
<evidence type="ECO:0000256" key="9">
    <source>
        <dbReference type="ARBA" id="ARBA00023274"/>
    </source>
</evidence>
<evidence type="ECO:0000256" key="4">
    <source>
        <dbReference type="ARBA" id="ARBA00017926"/>
    </source>
</evidence>
<feature type="compositionally biased region" description="Basic residues" evidence="12">
    <location>
        <begin position="326"/>
        <end position="335"/>
    </location>
</feature>
<dbReference type="FunFam" id="3.30.720.10:FF:000004">
    <property type="entry name" value="Signal recognition particle 14 kDa protein"/>
    <property type="match status" value="1"/>
</dbReference>
<dbReference type="AlphaFoldDB" id="A0A811R013"/>
<dbReference type="InterPro" id="IPR013785">
    <property type="entry name" value="Aldolase_TIM"/>
</dbReference>
<dbReference type="PANTHER" id="PTHR10578:SF72">
    <property type="entry name" value="GLYCOLATE OXIDASE 2"/>
    <property type="match status" value="1"/>
</dbReference>